<feature type="compositionally biased region" description="Polar residues" evidence="5">
    <location>
        <begin position="1"/>
        <end position="12"/>
    </location>
</feature>
<evidence type="ECO:0000256" key="1">
    <source>
        <dbReference type="ARBA" id="ARBA00002307"/>
    </source>
</evidence>
<keyword evidence="4" id="KW-0688">Ribosomal frameshifting</keyword>
<feature type="compositionally biased region" description="Low complexity" evidence="5">
    <location>
        <begin position="28"/>
        <end position="45"/>
    </location>
</feature>
<evidence type="ECO:0000313" key="7">
    <source>
        <dbReference type="Proteomes" id="UP000245942"/>
    </source>
</evidence>
<dbReference type="InterPro" id="IPR016181">
    <property type="entry name" value="Acyl_CoA_acyltransferase"/>
</dbReference>
<feature type="region of interest" description="Disordered" evidence="5">
    <location>
        <begin position="211"/>
        <end position="281"/>
    </location>
</feature>
<evidence type="ECO:0000256" key="2">
    <source>
        <dbReference type="ARBA" id="ARBA00008796"/>
    </source>
</evidence>
<dbReference type="OrthoDB" id="5959761at2759"/>
<evidence type="ECO:0000256" key="3">
    <source>
        <dbReference type="ARBA" id="ARBA00011486"/>
    </source>
</evidence>
<dbReference type="InterPro" id="IPR038581">
    <property type="entry name" value="ODC_AZ_sf"/>
</dbReference>
<organism evidence="6 7">
    <name type="scientific">Pseudomicrostroma glucosiphilum</name>
    <dbReference type="NCBI Taxonomy" id="1684307"/>
    <lineage>
        <taxon>Eukaryota</taxon>
        <taxon>Fungi</taxon>
        <taxon>Dikarya</taxon>
        <taxon>Basidiomycota</taxon>
        <taxon>Ustilaginomycotina</taxon>
        <taxon>Exobasidiomycetes</taxon>
        <taxon>Microstromatales</taxon>
        <taxon>Microstromatales incertae sedis</taxon>
        <taxon>Pseudomicrostroma</taxon>
    </lineage>
</organism>
<feature type="compositionally biased region" description="Polar residues" evidence="5">
    <location>
        <begin position="125"/>
        <end position="136"/>
    </location>
</feature>
<feature type="compositionally biased region" description="Basic and acidic residues" evidence="5">
    <location>
        <begin position="220"/>
        <end position="237"/>
    </location>
</feature>
<feature type="compositionally biased region" description="Basic and acidic residues" evidence="5">
    <location>
        <begin position="71"/>
        <end position="80"/>
    </location>
</feature>
<comment type="function">
    <text evidence="1">Ornithine decarboxylase (ODC) antizyme protein that negatively regulates ODC activity and intracellular polyamine biosynthesis in response to increased intracellular polyamine levels. Binds to ODC monomers, inhibiting the assembly of the functional ODC homodimer, and targets the monomers for ubiquitin-independent proteolytic destruction by the 26S proteasome.</text>
</comment>
<protein>
    <submittedName>
        <fullName evidence="6">Uncharacterized protein</fullName>
    </submittedName>
</protein>
<dbReference type="STRING" id="1684307.A0A316U9W9"/>
<dbReference type="GeneID" id="37016665"/>
<gene>
    <name evidence="6" type="ORF">BCV69DRAFT_312454</name>
</gene>
<sequence>MSKNTVNSNQASLLPADESAIVGSRGQSSTSSSASTPAFPASTSSRRGQSTAVSGGFDVTSAEMPGTQTPGRREPVRGDTSHSTTTTSSSSSSPTSPSSSRNLRSAGAASAAPAAQSGEYEMRTHTSPRQESTPRSNRPRVALTPAGAVPITNRASTAYFPPSPPSTVASADSPPASPLVELGSMHLVDEPILEESYAESQENARWWAGAAGRGQVSGQGHDEDRDKLGESRSEQESRATSTRGPSQQSFAQRQKAAASNASAVYPTTSDMPDTPRQTPTAVSPAVVGYAHHPTASGQRFFCSLFEDFPLQKGAEHVVGTASDAGVDLACEGWSGAVLDQSRLASHAHSSAGPLSNNAAGRALFTLLPAAAQAERLREEVLSILDLASEELKCDVVFMAVDRIGMEESDWKATLHGLCYVGGSVVATGGLKGNAGKEKLTGCKVREGMVLVAVEM</sequence>
<dbReference type="Gene3D" id="3.40.630.60">
    <property type="match status" value="1"/>
</dbReference>
<name>A0A316U9W9_9BASI</name>
<reference evidence="6 7" key="1">
    <citation type="journal article" date="2018" name="Mol. Biol. Evol.">
        <title>Broad Genomic Sampling Reveals a Smut Pathogenic Ancestry of the Fungal Clade Ustilaginomycotina.</title>
        <authorList>
            <person name="Kijpornyongpan T."/>
            <person name="Mondo S.J."/>
            <person name="Barry K."/>
            <person name="Sandor L."/>
            <person name="Lee J."/>
            <person name="Lipzen A."/>
            <person name="Pangilinan J."/>
            <person name="LaButti K."/>
            <person name="Hainaut M."/>
            <person name="Henrissat B."/>
            <person name="Grigoriev I.V."/>
            <person name="Spatafora J.W."/>
            <person name="Aime M.C."/>
        </authorList>
    </citation>
    <scope>NUCLEOTIDE SEQUENCE [LARGE SCALE GENOMIC DNA]</scope>
    <source>
        <strain evidence="6 7">MCA 4718</strain>
    </source>
</reference>
<dbReference type="Pfam" id="PF02100">
    <property type="entry name" value="ODC_AZ"/>
    <property type="match status" value="1"/>
</dbReference>
<feature type="compositionally biased region" description="Polar residues" evidence="5">
    <location>
        <begin position="238"/>
        <end position="281"/>
    </location>
</feature>
<feature type="compositionally biased region" description="Low complexity" evidence="5">
    <location>
        <begin position="81"/>
        <end position="117"/>
    </location>
</feature>
<dbReference type="EMBL" id="KZ819326">
    <property type="protein sequence ID" value="PWN21203.1"/>
    <property type="molecule type" value="Genomic_DNA"/>
</dbReference>
<dbReference type="Proteomes" id="UP000245942">
    <property type="component" value="Unassembled WGS sequence"/>
</dbReference>
<dbReference type="GO" id="GO:0075523">
    <property type="term" value="P:viral translational frameshifting"/>
    <property type="evidence" value="ECO:0007669"/>
    <property type="project" value="UniProtKB-KW"/>
</dbReference>
<evidence type="ECO:0000256" key="4">
    <source>
        <dbReference type="ARBA" id="ARBA00022758"/>
    </source>
</evidence>
<comment type="similarity">
    <text evidence="2">Belongs to the ODC antizyme family.</text>
</comment>
<dbReference type="SUPFAM" id="SSF55729">
    <property type="entry name" value="Acyl-CoA N-acyltransferases (Nat)"/>
    <property type="match status" value="1"/>
</dbReference>
<accession>A0A316U9W9</accession>
<comment type="subunit">
    <text evidence="3">Interacts with ODC and thereby sterically blocks ODC homodimerization.</text>
</comment>
<evidence type="ECO:0000256" key="5">
    <source>
        <dbReference type="SAM" id="MobiDB-lite"/>
    </source>
</evidence>
<keyword evidence="7" id="KW-1185">Reference proteome</keyword>
<dbReference type="RefSeq" id="XP_025348363.1">
    <property type="nucleotide sequence ID" value="XM_025494931.1"/>
</dbReference>
<feature type="region of interest" description="Disordered" evidence="5">
    <location>
        <begin position="1"/>
        <end position="177"/>
    </location>
</feature>
<dbReference type="GO" id="GO:0008073">
    <property type="term" value="F:ornithine decarboxylase inhibitor activity"/>
    <property type="evidence" value="ECO:0007669"/>
    <property type="project" value="InterPro"/>
</dbReference>
<evidence type="ECO:0000313" key="6">
    <source>
        <dbReference type="EMBL" id="PWN21203.1"/>
    </source>
</evidence>
<dbReference type="AlphaFoldDB" id="A0A316U9W9"/>
<proteinExistence type="inferred from homology"/>
<dbReference type="InterPro" id="IPR002993">
    <property type="entry name" value="ODC_AZ"/>
</dbReference>